<name>A0ACB9YJA9_9PEZI</name>
<dbReference type="EMBL" id="MU393631">
    <property type="protein sequence ID" value="KAI4859479.1"/>
    <property type="molecule type" value="Genomic_DNA"/>
</dbReference>
<protein>
    <submittedName>
        <fullName evidence="1">Uncharacterized protein</fullName>
    </submittedName>
</protein>
<comment type="caution">
    <text evidence="1">The sequence shown here is derived from an EMBL/GenBank/DDBJ whole genome shotgun (WGS) entry which is preliminary data.</text>
</comment>
<keyword evidence="2" id="KW-1185">Reference proteome</keyword>
<accession>A0ACB9YJA9</accession>
<sequence>MASTNDRAAVAPQQQRHKLTVPADWPQWNAELVEALRARRLLPYVTANVIEPIGGDDAPARLRWRRDRLTVLLMMKRSLSAEMKIRLANAGWDPGHNKDPKKMYELIREVVQGGHDEESDVVSHYLSPLESTATTDDLMREIELIEHEDGDEEWTAVDVPSAEPPSESIQDRIVRVWNDLRDLTAYYDIEGSVSRNARLEIFYRDELADLEKQPFDSYTSQDDRADHLLLRNYIRRAQRTLELDRARDAKFAAFVEPFAAPIIAWCEQRRRVEPIDPKELANSLTATEKLVFQARERVEHDANKYSKATGYRAARRVAVLREKITETCNFYKDYDPLFDWWVTEPYKRLDAALGSTVEFLREVLVGVKPGDEETIVGEPIGRDGLLSDLEAEMIPYTPEELLKIAEKEYAWCEAEMIKASQKLGFGTKWRVALEHVKNLYEPPGSYPAFIRGLINEGAAYVKKHDLVTVPRVAEEAIRMTMIEAERQKVSPFFLGGPTMQMSYPTRDMPHEAKLMSLRGNNRHFGRATAFHEMIPGHHLQIFMGERHHHYRRALFDTPFFVEGWALYWEVVLWGRGDFFVSAEDKVGSLFWRMHRCARILFSVRFHLGQLDARQCVDLLVDRVGHERATAEGEVRRSLGGEYSPLYQAGYMLGALQLTRLREEAVGRGYGKLREKEFHDRVLRANVMPIEMLRALVLDKELKKDFKSEWRFYDDKL</sequence>
<proteinExistence type="predicted"/>
<organism evidence="1 2">
    <name type="scientific">Hypoxylon rubiginosum</name>
    <dbReference type="NCBI Taxonomy" id="110542"/>
    <lineage>
        <taxon>Eukaryota</taxon>
        <taxon>Fungi</taxon>
        <taxon>Dikarya</taxon>
        <taxon>Ascomycota</taxon>
        <taxon>Pezizomycotina</taxon>
        <taxon>Sordariomycetes</taxon>
        <taxon>Xylariomycetidae</taxon>
        <taxon>Xylariales</taxon>
        <taxon>Hypoxylaceae</taxon>
        <taxon>Hypoxylon</taxon>
    </lineage>
</organism>
<evidence type="ECO:0000313" key="1">
    <source>
        <dbReference type="EMBL" id="KAI4859479.1"/>
    </source>
</evidence>
<gene>
    <name evidence="1" type="ORF">F4820DRAFT_165210</name>
</gene>
<evidence type="ECO:0000313" key="2">
    <source>
        <dbReference type="Proteomes" id="UP001497700"/>
    </source>
</evidence>
<dbReference type="Proteomes" id="UP001497700">
    <property type="component" value="Unassembled WGS sequence"/>
</dbReference>
<reference evidence="1 2" key="1">
    <citation type="journal article" date="2022" name="New Phytol.">
        <title>Ecological generalism drives hyperdiversity of secondary metabolite gene clusters in xylarialean endophytes.</title>
        <authorList>
            <person name="Franco M.E.E."/>
            <person name="Wisecaver J.H."/>
            <person name="Arnold A.E."/>
            <person name="Ju Y.M."/>
            <person name="Slot J.C."/>
            <person name="Ahrendt S."/>
            <person name="Moore L.P."/>
            <person name="Eastman K.E."/>
            <person name="Scott K."/>
            <person name="Konkel Z."/>
            <person name="Mondo S.J."/>
            <person name="Kuo A."/>
            <person name="Hayes R.D."/>
            <person name="Haridas S."/>
            <person name="Andreopoulos B."/>
            <person name="Riley R."/>
            <person name="LaButti K."/>
            <person name="Pangilinan J."/>
            <person name="Lipzen A."/>
            <person name="Amirebrahimi M."/>
            <person name="Yan J."/>
            <person name="Adam C."/>
            <person name="Keymanesh K."/>
            <person name="Ng V."/>
            <person name="Louie K."/>
            <person name="Northen T."/>
            <person name="Drula E."/>
            <person name="Henrissat B."/>
            <person name="Hsieh H.M."/>
            <person name="Youens-Clark K."/>
            <person name="Lutzoni F."/>
            <person name="Miadlikowska J."/>
            <person name="Eastwood D.C."/>
            <person name="Hamelin R.C."/>
            <person name="Grigoriev I.V."/>
            <person name="U'Ren J.M."/>
        </authorList>
    </citation>
    <scope>NUCLEOTIDE SEQUENCE [LARGE SCALE GENOMIC DNA]</scope>
    <source>
        <strain evidence="1 2">CBS 119005</strain>
    </source>
</reference>